<evidence type="ECO:0000256" key="2">
    <source>
        <dbReference type="ARBA" id="ARBA00006285"/>
    </source>
</evidence>
<comment type="catalytic activity">
    <reaction evidence="1">
        <text>Hydrolysis of terminal non-reducing N-acetyl-D-hexosamine residues in N-acetyl-beta-D-hexosaminides.</text>
        <dbReference type="EC" id="3.2.1.52"/>
    </reaction>
</comment>
<evidence type="ECO:0000256" key="1">
    <source>
        <dbReference type="ARBA" id="ARBA00001231"/>
    </source>
</evidence>
<evidence type="ECO:0000313" key="11">
    <source>
        <dbReference type="EMBL" id="KAJ6791441.1"/>
    </source>
</evidence>
<name>A0AAX6DI74_IRIPA</name>
<evidence type="ECO:0000256" key="7">
    <source>
        <dbReference type="ARBA" id="ARBA00023295"/>
    </source>
</evidence>
<evidence type="ECO:0000256" key="4">
    <source>
        <dbReference type="ARBA" id="ARBA00022729"/>
    </source>
</evidence>
<dbReference type="PANTHER" id="PTHR22600:SF26">
    <property type="entry name" value="BETA-N-ACETYLHEXOSAMINIDASE"/>
    <property type="match status" value="1"/>
</dbReference>
<dbReference type="EC" id="3.2.1.52" evidence="3"/>
<accession>A0AAX6DI74</accession>
<dbReference type="InterPro" id="IPR017853">
    <property type="entry name" value="GH"/>
</dbReference>
<evidence type="ECO:0000256" key="5">
    <source>
        <dbReference type="ARBA" id="ARBA00022801"/>
    </source>
</evidence>
<dbReference type="SUPFAM" id="SSF51445">
    <property type="entry name" value="(Trans)glycosidases"/>
    <property type="match status" value="1"/>
</dbReference>
<keyword evidence="6" id="KW-0325">Glycoprotein</keyword>
<evidence type="ECO:0000259" key="10">
    <source>
        <dbReference type="Pfam" id="PF00728"/>
    </source>
</evidence>
<dbReference type="FunFam" id="3.20.20.80:FF:000063">
    <property type="entry name" value="Beta-hexosaminidase"/>
    <property type="match status" value="1"/>
</dbReference>
<dbReference type="GO" id="GO:0030203">
    <property type="term" value="P:glycosaminoglycan metabolic process"/>
    <property type="evidence" value="ECO:0007669"/>
    <property type="project" value="TreeGrafter"/>
</dbReference>
<proteinExistence type="inferred from homology"/>
<dbReference type="EMBL" id="JANAVB010044419">
    <property type="protein sequence ID" value="KAJ6791441.1"/>
    <property type="molecule type" value="Genomic_DNA"/>
</dbReference>
<evidence type="ECO:0000313" key="13">
    <source>
        <dbReference type="Proteomes" id="UP001140949"/>
    </source>
</evidence>
<evidence type="ECO:0000256" key="6">
    <source>
        <dbReference type="ARBA" id="ARBA00023180"/>
    </source>
</evidence>
<comment type="caution">
    <text evidence="11">The sequence shown here is derived from an EMBL/GenBank/DDBJ whole genome shotgun (WGS) entry which is preliminary data.</text>
</comment>
<feature type="chain" id="PRO_5044718592" description="beta-N-acetylhexosaminidase" evidence="9">
    <location>
        <begin position="24"/>
        <end position="355"/>
    </location>
</feature>
<dbReference type="GO" id="GO:0004563">
    <property type="term" value="F:beta-N-acetylhexosaminidase activity"/>
    <property type="evidence" value="ECO:0007669"/>
    <property type="project" value="UniProtKB-EC"/>
</dbReference>
<keyword evidence="5" id="KW-0378">Hydrolase</keyword>
<evidence type="ECO:0000256" key="8">
    <source>
        <dbReference type="PIRSR" id="PIRSR625705-1"/>
    </source>
</evidence>
<dbReference type="EMBL" id="JANAVB010014641">
    <property type="protein sequence ID" value="KAJ6834094.1"/>
    <property type="molecule type" value="Genomic_DNA"/>
</dbReference>
<evidence type="ECO:0000313" key="12">
    <source>
        <dbReference type="EMBL" id="KAJ6834094.1"/>
    </source>
</evidence>
<keyword evidence="4 9" id="KW-0732">Signal</keyword>
<feature type="active site" description="Proton donor" evidence="8">
    <location>
        <position position="107"/>
    </location>
</feature>
<feature type="signal peptide" evidence="9">
    <location>
        <begin position="1"/>
        <end position="23"/>
    </location>
</feature>
<dbReference type="PRINTS" id="PR00738">
    <property type="entry name" value="GLHYDRLASE20"/>
</dbReference>
<reference evidence="11" key="2">
    <citation type="submission" date="2023-04" db="EMBL/GenBank/DDBJ databases">
        <authorList>
            <person name="Bruccoleri R.E."/>
            <person name="Oakeley E.J."/>
            <person name="Faust A.-M."/>
            <person name="Dessus-Babus S."/>
            <person name="Altorfer M."/>
            <person name="Burckhardt D."/>
            <person name="Oertli M."/>
            <person name="Naumann U."/>
            <person name="Petersen F."/>
            <person name="Wong J."/>
        </authorList>
    </citation>
    <scope>NUCLEOTIDE SEQUENCE</scope>
    <source>
        <strain evidence="11">GSM-AAB239-AS_SAM_17_03QT</strain>
        <tissue evidence="11">Leaf</tissue>
    </source>
</reference>
<evidence type="ECO:0000256" key="9">
    <source>
        <dbReference type="SAM" id="SignalP"/>
    </source>
</evidence>
<dbReference type="GO" id="GO:0016020">
    <property type="term" value="C:membrane"/>
    <property type="evidence" value="ECO:0007669"/>
    <property type="project" value="TreeGrafter"/>
</dbReference>
<dbReference type="Gene3D" id="3.20.20.80">
    <property type="entry name" value="Glycosidases"/>
    <property type="match status" value="1"/>
</dbReference>
<comment type="similarity">
    <text evidence="2">Belongs to the glycosyl hydrolase 20 family.</text>
</comment>
<sequence>MFGQIIFLILFYMKLSLLPSTSLECLTDLYAIAAHSGSWAGAHPDIITCANMFWMPPGAAWPDRLATEPGTGQLNPLNPKTYDVVKNVIRDVAALFPDRFYHGGADEVIANCWKTDPTIQRFLADNGTLGEVLEIYINNTYPFIRSLDRTVVYWEDVLLDQAVHVGMPSLPRETTILQSWNGGPNNTKLIVSAGYRAIVSSADFYYLDCGHGSFLGNDSRYDKQTGDDPDAPFNFKGGNGGSWCGPYKTWQRVYDYDITHGLTEEEAGLVIGGEVALWTEQADRGNLDAMVWPRASAMAEALWSGNRDETGKKRYADATDRLSEWRYRMVERGIGAEPIQPLWCLHNPRMCNLVQ</sequence>
<keyword evidence="7" id="KW-0326">Glycosidase</keyword>
<dbReference type="Pfam" id="PF00728">
    <property type="entry name" value="Glyco_hydro_20"/>
    <property type="match status" value="1"/>
</dbReference>
<keyword evidence="13" id="KW-1185">Reference proteome</keyword>
<dbReference type="PANTHER" id="PTHR22600">
    <property type="entry name" value="BETA-HEXOSAMINIDASE"/>
    <property type="match status" value="1"/>
</dbReference>
<feature type="domain" description="Glycoside hydrolase family 20 catalytic" evidence="10">
    <location>
        <begin position="34"/>
        <end position="305"/>
    </location>
</feature>
<organism evidence="11 13">
    <name type="scientific">Iris pallida</name>
    <name type="common">Sweet iris</name>
    <dbReference type="NCBI Taxonomy" id="29817"/>
    <lineage>
        <taxon>Eukaryota</taxon>
        <taxon>Viridiplantae</taxon>
        <taxon>Streptophyta</taxon>
        <taxon>Embryophyta</taxon>
        <taxon>Tracheophyta</taxon>
        <taxon>Spermatophyta</taxon>
        <taxon>Magnoliopsida</taxon>
        <taxon>Liliopsida</taxon>
        <taxon>Asparagales</taxon>
        <taxon>Iridaceae</taxon>
        <taxon>Iridoideae</taxon>
        <taxon>Irideae</taxon>
        <taxon>Iris</taxon>
    </lineage>
</organism>
<dbReference type="GO" id="GO:0005975">
    <property type="term" value="P:carbohydrate metabolic process"/>
    <property type="evidence" value="ECO:0007669"/>
    <property type="project" value="InterPro"/>
</dbReference>
<protein>
    <recommendedName>
        <fullName evidence="3">beta-N-acetylhexosaminidase</fullName>
        <ecNumber evidence="3">3.2.1.52</ecNumber>
    </recommendedName>
</protein>
<dbReference type="AlphaFoldDB" id="A0AAX6DI74"/>
<evidence type="ECO:0000256" key="3">
    <source>
        <dbReference type="ARBA" id="ARBA00012663"/>
    </source>
</evidence>
<gene>
    <name evidence="11" type="ORF">M6B38_244840</name>
    <name evidence="12" type="ORF">M6B38_339235</name>
</gene>
<reference evidence="11" key="1">
    <citation type="journal article" date="2023" name="GigaByte">
        <title>Genome assembly of the bearded iris, Iris pallida Lam.</title>
        <authorList>
            <person name="Bruccoleri R.E."/>
            <person name="Oakeley E.J."/>
            <person name="Faust A.M.E."/>
            <person name="Altorfer M."/>
            <person name="Dessus-Babus S."/>
            <person name="Burckhardt D."/>
            <person name="Oertli M."/>
            <person name="Naumann U."/>
            <person name="Petersen F."/>
            <person name="Wong J."/>
        </authorList>
    </citation>
    <scope>NUCLEOTIDE SEQUENCE</scope>
    <source>
        <strain evidence="11">GSM-AAB239-AS_SAM_17_03QT</strain>
    </source>
</reference>
<dbReference type="Proteomes" id="UP001140949">
    <property type="component" value="Unassembled WGS sequence"/>
</dbReference>
<dbReference type="InterPro" id="IPR025705">
    <property type="entry name" value="Beta_hexosaminidase_sua/sub"/>
</dbReference>
<dbReference type="InterPro" id="IPR015883">
    <property type="entry name" value="Glyco_hydro_20_cat"/>
</dbReference>